<feature type="transmembrane region" description="Helical" evidence="6">
    <location>
        <begin position="113"/>
        <end position="142"/>
    </location>
</feature>
<evidence type="ECO:0000256" key="2">
    <source>
        <dbReference type="ARBA" id="ARBA00022475"/>
    </source>
</evidence>
<feature type="transmembrane region" description="Helical" evidence="6">
    <location>
        <begin position="57"/>
        <end position="79"/>
    </location>
</feature>
<dbReference type="GO" id="GO:0005886">
    <property type="term" value="C:plasma membrane"/>
    <property type="evidence" value="ECO:0007669"/>
    <property type="project" value="UniProtKB-SubCell"/>
</dbReference>
<evidence type="ECO:0000256" key="4">
    <source>
        <dbReference type="ARBA" id="ARBA00022989"/>
    </source>
</evidence>
<keyword evidence="3 6" id="KW-0812">Transmembrane</keyword>
<dbReference type="PANTHER" id="PTHR46795:SF3">
    <property type="entry name" value="ABC TRANSPORTER PERMEASE"/>
    <property type="match status" value="1"/>
</dbReference>
<dbReference type="AlphaFoldDB" id="A0A3E4LK47"/>
<evidence type="ECO:0000256" key="5">
    <source>
        <dbReference type="ARBA" id="ARBA00023136"/>
    </source>
</evidence>
<gene>
    <name evidence="8" type="ORF">DXD17_11415</name>
</gene>
<accession>A0A3E4LK47</accession>
<dbReference type="InterPro" id="IPR003838">
    <property type="entry name" value="ABC3_permease_C"/>
</dbReference>
<organism evidence="8 9">
    <name type="scientific">[Ruminococcus] lactaris</name>
    <dbReference type="NCBI Taxonomy" id="46228"/>
    <lineage>
        <taxon>Bacteria</taxon>
        <taxon>Bacillati</taxon>
        <taxon>Bacillota</taxon>
        <taxon>Clostridia</taxon>
        <taxon>Lachnospirales</taxon>
        <taxon>Lachnospiraceae</taxon>
        <taxon>Mediterraneibacter</taxon>
    </lineage>
</organism>
<evidence type="ECO:0000259" key="7">
    <source>
        <dbReference type="Pfam" id="PF02687"/>
    </source>
</evidence>
<dbReference type="PANTHER" id="PTHR46795">
    <property type="entry name" value="ABC TRANSPORTER PERMEASE-RELATED-RELATED"/>
    <property type="match status" value="1"/>
</dbReference>
<dbReference type="InterPro" id="IPR027022">
    <property type="entry name" value="ABC_permease_BceB-typ"/>
</dbReference>
<name>A0A3E4LK47_9FIRM</name>
<reference evidence="8 9" key="1">
    <citation type="submission" date="2018-08" db="EMBL/GenBank/DDBJ databases">
        <title>A genome reference for cultivated species of the human gut microbiota.</title>
        <authorList>
            <person name="Zou Y."/>
            <person name="Xue W."/>
            <person name="Luo G."/>
        </authorList>
    </citation>
    <scope>NUCLEOTIDE SEQUENCE [LARGE SCALE GENOMIC DNA]</scope>
    <source>
        <strain evidence="8 9">TF11-7</strain>
    </source>
</reference>
<dbReference type="InterPro" id="IPR052536">
    <property type="entry name" value="ABC-4_Integral_Memb_Prot"/>
</dbReference>
<evidence type="ECO:0000313" key="8">
    <source>
        <dbReference type="EMBL" id="RGK37823.1"/>
    </source>
</evidence>
<feature type="transmembrane region" description="Helical" evidence="6">
    <location>
        <begin position="17"/>
        <end position="37"/>
    </location>
</feature>
<dbReference type="EMBL" id="QSQN01000033">
    <property type="protein sequence ID" value="RGK37823.1"/>
    <property type="molecule type" value="Genomic_DNA"/>
</dbReference>
<feature type="transmembrane region" description="Helical" evidence="6">
    <location>
        <begin position="546"/>
        <end position="568"/>
    </location>
</feature>
<protein>
    <submittedName>
        <fullName evidence="8">ABC transporter permease</fullName>
    </submittedName>
</protein>
<dbReference type="Pfam" id="PF02687">
    <property type="entry name" value="FtsX"/>
    <property type="match status" value="1"/>
</dbReference>
<keyword evidence="4 6" id="KW-1133">Transmembrane helix</keyword>
<dbReference type="RefSeq" id="WP_117688491.1">
    <property type="nucleotide sequence ID" value="NZ_QSQN01000033.1"/>
</dbReference>
<evidence type="ECO:0000256" key="1">
    <source>
        <dbReference type="ARBA" id="ARBA00004651"/>
    </source>
</evidence>
<evidence type="ECO:0000313" key="9">
    <source>
        <dbReference type="Proteomes" id="UP000260793"/>
    </source>
</evidence>
<dbReference type="PIRSF" id="PIRSF018968">
    <property type="entry name" value="ABC_permease_BceB"/>
    <property type="match status" value="1"/>
</dbReference>
<feature type="transmembrane region" description="Helical" evidence="6">
    <location>
        <begin position="202"/>
        <end position="224"/>
    </location>
</feature>
<dbReference type="Proteomes" id="UP000260793">
    <property type="component" value="Unassembled WGS sequence"/>
</dbReference>
<dbReference type="GO" id="GO:0055085">
    <property type="term" value="P:transmembrane transport"/>
    <property type="evidence" value="ECO:0007669"/>
    <property type="project" value="UniProtKB-UniRule"/>
</dbReference>
<keyword evidence="5 6" id="KW-0472">Membrane</keyword>
<feature type="domain" description="ABC3 transporter permease C-terminal" evidence="7">
    <location>
        <begin position="63"/>
        <end position="175"/>
    </location>
</feature>
<proteinExistence type="inferred from homology"/>
<comment type="caution">
    <text evidence="8">The sequence shown here is derived from an EMBL/GenBank/DDBJ whole genome shotgun (WGS) entry which is preliminary data.</text>
</comment>
<sequence>MLIRLSIKNIRKSIKDYAIYFFTLVLGVCIFYVFNAIEGQSSMLEVSRTKSDSIDQMVWAISSMSIVVSLILGFLIVYANRFLMKKRNREFGIYLILGMKKGDIAKILFGETILVGAVSLTAGLLLGIGLSQFMSLLVAHMFEADMGRFVFTVSIPAIGKTILYFVIIYVIVILMDTVLIMKTRLIDLLLSKKKNEKVHLKNPVICCILFVAACIMLGTAYYNVTAGQLDTEAEVMIQILLGIVGTFLVFWSVSGALFQIVKKCSGIYYKRLNSFAFSEIRSQVNTSVAAGTIICLLLFATICILSSAFALKDYKAKQVKKVAGISVSMEKWTTDGKSVRDVLEKSEFDFSAFQDCHEFYTYETREVTMKDLMGSAGEELLKTQQGFEEFLDSEVELIHESDYNRAAELYGYKKVHLGVAGYAVSATAEFCKKYFDKGLKEKVRLTIQGQVLDVAEEKCQETYLMMSYSDENMGVVIVPDTISFPKESRHASYLLANYSPKYDTKEFRNYMDSDEFQYQKEFTEDELLSVSTQSEIYDESIGSSGVVIFVAIYLGLVFIISGAALLALKELSDAIDGREKYRILQQLGVSEKELGHTLFLQMAVFFAFPLLLAMIHSIFGIQVCIELLSIYDIKAIIPALLICAAMIVGIYGGYFLLSYRGCKRIIITKRIR</sequence>
<feature type="transmembrane region" description="Helical" evidence="6">
    <location>
        <begin position="598"/>
        <end position="623"/>
    </location>
</feature>
<feature type="transmembrane region" description="Helical" evidence="6">
    <location>
        <begin position="288"/>
        <end position="311"/>
    </location>
</feature>
<comment type="similarity">
    <text evidence="6">Belongs to the ABC-4 integral membrane protein family.</text>
</comment>
<evidence type="ECO:0000256" key="3">
    <source>
        <dbReference type="ARBA" id="ARBA00022692"/>
    </source>
</evidence>
<feature type="transmembrane region" description="Helical" evidence="6">
    <location>
        <begin position="236"/>
        <end position="261"/>
    </location>
</feature>
<evidence type="ECO:0000256" key="6">
    <source>
        <dbReference type="PIRNR" id="PIRNR018968"/>
    </source>
</evidence>
<feature type="transmembrane region" description="Helical" evidence="6">
    <location>
        <begin position="635"/>
        <end position="657"/>
    </location>
</feature>
<keyword evidence="6" id="KW-0813">Transport</keyword>
<keyword evidence="2 6" id="KW-1003">Cell membrane</keyword>
<comment type="subcellular location">
    <subcellularLocation>
        <location evidence="1 6">Cell membrane</location>
        <topology evidence="1 6">Multi-pass membrane protein</topology>
    </subcellularLocation>
</comment>